<gene>
    <name evidence="1" type="ORF">QPX42_03070</name>
</gene>
<dbReference type="SUPFAM" id="SSF53098">
    <property type="entry name" value="Ribonuclease H-like"/>
    <property type="match status" value="1"/>
</dbReference>
<sequence length="58" mass="6218">MCAEQTTGLVHHSDHGLQYVSVVYNERGAQYGIAAFTGTVGDSYDNDLAENVNGPSQE</sequence>
<dbReference type="InterPro" id="IPR012337">
    <property type="entry name" value="RNaseH-like_sf"/>
</dbReference>
<protein>
    <recommendedName>
        <fullName evidence="3">Transposase</fullName>
    </recommendedName>
</protein>
<comment type="caution">
    <text evidence="1">The sequence shown here is derived from an EMBL/GenBank/DDBJ whole genome shotgun (WGS) entry which is preliminary data.</text>
</comment>
<reference evidence="1" key="1">
    <citation type="submission" date="2023-05" db="EMBL/GenBank/DDBJ databases">
        <title>Metabolic capabilities are highly conserved among human nasal-associated Corynebacterium species in pangenomic analyses.</title>
        <authorList>
            <person name="Tran T.H."/>
            <person name="Roberts A.Q."/>
            <person name="Escapa I.F."/>
            <person name="Gao W."/>
            <person name="Conlan S."/>
            <person name="Kong H."/>
            <person name="Segre J.A."/>
            <person name="Kelly M.S."/>
            <person name="Lemon K.P."/>
        </authorList>
    </citation>
    <scope>NUCLEOTIDE SEQUENCE</scope>
    <source>
        <strain evidence="1">KPL2773</strain>
    </source>
</reference>
<proteinExistence type="predicted"/>
<dbReference type="EMBL" id="JASNVH010000004">
    <property type="protein sequence ID" value="MDK4306535.1"/>
    <property type="molecule type" value="Genomic_DNA"/>
</dbReference>
<evidence type="ECO:0008006" key="3">
    <source>
        <dbReference type="Google" id="ProtNLM"/>
    </source>
</evidence>
<organism evidence="1 2">
    <name type="scientific">Corynebacterium pseudodiphtheriticum</name>
    <dbReference type="NCBI Taxonomy" id="37637"/>
    <lineage>
        <taxon>Bacteria</taxon>
        <taxon>Bacillati</taxon>
        <taxon>Actinomycetota</taxon>
        <taxon>Actinomycetes</taxon>
        <taxon>Mycobacteriales</taxon>
        <taxon>Corynebacteriaceae</taxon>
        <taxon>Corynebacterium</taxon>
    </lineage>
</organism>
<evidence type="ECO:0000313" key="2">
    <source>
        <dbReference type="Proteomes" id="UP001224412"/>
    </source>
</evidence>
<dbReference type="Proteomes" id="UP001224412">
    <property type="component" value="Unassembled WGS sequence"/>
</dbReference>
<accession>A0AAP4BQB3</accession>
<name>A0AAP4BQB3_9CORY</name>
<evidence type="ECO:0000313" key="1">
    <source>
        <dbReference type="EMBL" id="MDK4306535.1"/>
    </source>
</evidence>
<dbReference type="AlphaFoldDB" id="A0AAP4BQB3"/>
<dbReference type="RefSeq" id="WP_272696663.1">
    <property type="nucleotide sequence ID" value="NZ_JAQPSP010000001.1"/>
</dbReference>